<keyword evidence="2" id="KW-1185">Reference proteome</keyword>
<proteinExistence type="predicted"/>
<dbReference type="AlphaFoldDB" id="A0A4R1HGC7"/>
<comment type="caution">
    <text evidence="1">The sequence shown here is derived from an EMBL/GenBank/DDBJ whole genome shotgun (WGS) entry which is preliminary data.</text>
</comment>
<dbReference type="Proteomes" id="UP000295030">
    <property type="component" value="Unassembled WGS sequence"/>
</dbReference>
<evidence type="ECO:0000313" key="2">
    <source>
        <dbReference type="Proteomes" id="UP000295030"/>
    </source>
</evidence>
<accession>A0A4R1HGC7</accession>
<organism evidence="1 2">
    <name type="scientific">Ancylobacter aquaticus</name>
    <dbReference type="NCBI Taxonomy" id="100"/>
    <lineage>
        <taxon>Bacteria</taxon>
        <taxon>Pseudomonadati</taxon>
        <taxon>Pseudomonadota</taxon>
        <taxon>Alphaproteobacteria</taxon>
        <taxon>Hyphomicrobiales</taxon>
        <taxon>Xanthobacteraceae</taxon>
        <taxon>Ancylobacter</taxon>
    </lineage>
</organism>
<reference evidence="1 2" key="1">
    <citation type="submission" date="2019-03" db="EMBL/GenBank/DDBJ databases">
        <title>Genomic Encyclopedia of Type Strains, Phase IV (KMG-IV): sequencing the most valuable type-strain genomes for metagenomic binning, comparative biology and taxonomic classification.</title>
        <authorList>
            <person name="Goeker M."/>
        </authorList>
    </citation>
    <scope>NUCLEOTIDE SEQUENCE [LARGE SCALE GENOMIC DNA]</scope>
    <source>
        <strain evidence="1 2">DSM 101</strain>
    </source>
</reference>
<protein>
    <submittedName>
        <fullName evidence="1">Uncharacterized protein</fullName>
    </submittedName>
</protein>
<gene>
    <name evidence="1" type="ORF">EV667_4267</name>
</gene>
<evidence type="ECO:0000313" key="1">
    <source>
        <dbReference type="EMBL" id="TCK19803.1"/>
    </source>
</evidence>
<dbReference type="EMBL" id="SMFY01000005">
    <property type="protein sequence ID" value="TCK19803.1"/>
    <property type="molecule type" value="Genomic_DNA"/>
</dbReference>
<sequence>MTRETRLATLLQLGVTRDPPAHELMADDTLDMLGVMAFPSPVARCS</sequence>
<name>A0A4R1HGC7_ANCAQ</name>